<accession>A0ABR1GK93</accession>
<protein>
    <submittedName>
        <fullName evidence="1">Uncharacterized protein</fullName>
    </submittedName>
</protein>
<keyword evidence="2" id="KW-1185">Reference proteome</keyword>
<dbReference type="EMBL" id="JAZAVJ010000314">
    <property type="protein sequence ID" value="KAK7398683.1"/>
    <property type="molecule type" value="Genomic_DNA"/>
</dbReference>
<evidence type="ECO:0000313" key="2">
    <source>
        <dbReference type="Proteomes" id="UP001498476"/>
    </source>
</evidence>
<organism evidence="1 2">
    <name type="scientific">Neonectria punicea</name>
    <dbReference type="NCBI Taxonomy" id="979145"/>
    <lineage>
        <taxon>Eukaryota</taxon>
        <taxon>Fungi</taxon>
        <taxon>Dikarya</taxon>
        <taxon>Ascomycota</taxon>
        <taxon>Pezizomycotina</taxon>
        <taxon>Sordariomycetes</taxon>
        <taxon>Hypocreomycetidae</taxon>
        <taxon>Hypocreales</taxon>
        <taxon>Nectriaceae</taxon>
        <taxon>Neonectria</taxon>
    </lineage>
</organism>
<name>A0ABR1GK93_9HYPO</name>
<proteinExistence type="predicted"/>
<dbReference type="Proteomes" id="UP001498476">
    <property type="component" value="Unassembled WGS sequence"/>
</dbReference>
<evidence type="ECO:0000313" key="1">
    <source>
        <dbReference type="EMBL" id="KAK7398683.1"/>
    </source>
</evidence>
<sequence length="70" mass="8117">MKLFFDHYVKVGEELLWLYGNAHLSLMLADIDGEDQEAYRERIIRYVDSVFSEVRPNQGRAVDRPGSSGR</sequence>
<gene>
    <name evidence="1" type="ORF">QQX98_011925</name>
</gene>
<reference evidence="1 2" key="1">
    <citation type="journal article" date="2025" name="Microbiol. Resour. Announc.">
        <title>Draft genome sequences for Neonectria magnoliae and Neonectria punicea, canker pathogens of Liriodendron tulipifera and Acer saccharum in West Virginia.</title>
        <authorList>
            <person name="Petronek H.M."/>
            <person name="Kasson M.T."/>
            <person name="Metheny A.M."/>
            <person name="Stauder C.M."/>
            <person name="Lovett B."/>
            <person name="Lynch S.C."/>
            <person name="Garnas J.R."/>
            <person name="Kasson L.R."/>
            <person name="Stajich J.E."/>
        </authorList>
    </citation>
    <scope>NUCLEOTIDE SEQUENCE [LARGE SCALE GENOMIC DNA]</scope>
    <source>
        <strain evidence="1 2">NRRL 64653</strain>
    </source>
</reference>
<feature type="non-terminal residue" evidence="1">
    <location>
        <position position="70"/>
    </location>
</feature>
<comment type="caution">
    <text evidence="1">The sequence shown here is derived from an EMBL/GenBank/DDBJ whole genome shotgun (WGS) entry which is preliminary data.</text>
</comment>